<dbReference type="InterPro" id="IPR003856">
    <property type="entry name" value="LPS_length_determ_N"/>
</dbReference>
<dbReference type="GO" id="GO:0004713">
    <property type="term" value="F:protein tyrosine kinase activity"/>
    <property type="evidence" value="ECO:0007669"/>
    <property type="project" value="TreeGrafter"/>
</dbReference>
<dbReference type="GO" id="GO:0005886">
    <property type="term" value="C:plasma membrane"/>
    <property type="evidence" value="ECO:0007669"/>
    <property type="project" value="UniProtKB-SubCell"/>
</dbReference>
<gene>
    <name evidence="9" type="ORF">EVOR1521_LOCUS653</name>
    <name evidence="10" type="ORF">EVOR1521_LOCUS9547</name>
</gene>
<reference evidence="9" key="1">
    <citation type="submission" date="2023-08" db="EMBL/GenBank/DDBJ databases">
        <authorList>
            <person name="Chen Y."/>
            <person name="Shah S."/>
            <person name="Dougan E. K."/>
            <person name="Thang M."/>
            <person name="Chan C."/>
        </authorList>
    </citation>
    <scope>NUCLEOTIDE SEQUENCE</scope>
</reference>
<protein>
    <recommendedName>
        <fullName evidence="8">Polysaccharide chain length determinant N-terminal domain-containing protein</fullName>
    </recommendedName>
</protein>
<keyword evidence="3 7" id="KW-0812">Transmembrane</keyword>
<evidence type="ECO:0000256" key="5">
    <source>
        <dbReference type="ARBA" id="ARBA00023136"/>
    </source>
</evidence>
<keyword evidence="6" id="KW-0175">Coiled coil</keyword>
<evidence type="ECO:0000256" key="3">
    <source>
        <dbReference type="ARBA" id="ARBA00022692"/>
    </source>
</evidence>
<evidence type="ECO:0000256" key="1">
    <source>
        <dbReference type="ARBA" id="ARBA00004651"/>
    </source>
</evidence>
<dbReference type="AlphaFoldDB" id="A0AA36HKQ8"/>
<evidence type="ECO:0000313" key="9">
    <source>
        <dbReference type="EMBL" id="CAJ1370008.1"/>
    </source>
</evidence>
<feature type="coiled-coil region" evidence="6">
    <location>
        <begin position="280"/>
        <end position="307"/>
    </location>
</feature>
<dbReference type="Pfam" id="PF02706">
    <property type="entry name" value="Wzz"/>
    <property type="match status" value="1"/>
</dbReference>
<dbReference type="PANTHER" id="PTHR32309:SF13">
    <property type="entry name" value="FERRIC ENTEROBACTIN TRANSPORT PROTEIN FEPE"/>
    <property type="match status" value="1"/>
</dbReference>
<organism evidence="9 11">
    <name type="scientific">Effrenium voratum</name>
    <dbReference type="NCBI Taxonomy" id="2562239"/>
    <lineage>
        <taxon>Eukaryota</taxon>
        <taxon>Sar</taxon>
        <taxon>Alveolata</taxon>
        <taxon>Dinophyceae</taxon>
        <taxon>Suessiales</taxon>
        <taxon>Symbiodiniaceae</taxon>
        <taxon>Effrenium</taxon>
    </lineage>
</organism>
<evidence type="ECO:0000259" key="8">
    <source>
        <dbReference type="Pfam" id="PF02706"/>
    </source>
</evidence>
<feature type="transmembrane region" description="Helical" evidence="7">
    <location>
        <begin position="371"/>
        <end position="395"/>
    </location>
</feature>
<feature type="transmembrane region" description="Helical" evidence="7">
    <location>
        <begin position="989"/>
        <end position="1017"/>
    </location>
</feature>
<dbReference type="Proteomes" id="UP001178507">
    <property type="component" value="Unassembled WGS sequence"/>
</dbReference>
<evidence type="ECO:0000313" key="11">
    <source>
        <dbReference type="Proteomes" id="UP001178507"/>
    </source>
</evidence>
<keyword evidence="2" id="KW-1003">Cell membrane</keyword>
<sequence>MIDLSEIPAILRRHLVWLIVCPIVFAVLALTYAALKTPVYQTSAELLVQPDGVQIIGTDPTAPGRSQTLQAMDLDSQTFVILSAGVLNEVANNLKLDSDPGFYQPGLRNRLLSVIGGGLSGNSRSSSDVRAATLEALREAINVFRLGRSFVFSITVSHPDPELAASIANETARVYIEQNRSTRTEALARASTTLGKQAQQLRSRVETAEAAVEAYKARQGLISTSGGSVIDQQLDALNTQITDARVELERAKSLYDQMAPLTLSDVEAGAVPGGTENTVLSSLRVQYAQAQSTVNALELQSKNLQSQNTVQGKALIELRQLQSEAGASRAVYEAFLKRSRELEELPELDTSTTRILSEAPVPTTASGPKKILVLGAALVFGFAVAASGAVLLTVLRGPMMSERQLVTQTSAPILANLNKPAQESASLIRLPHLAGTDRTQLESKAAIARVRVAYALRNAIAYNRPANILALSVGRTGDTSEFVRSVAEELHDMGEEILFAHTTNNRQVETKAPRKPQPVTPGIDAIQTIAAKLSSSSGAVPRSAGAADAAGLAGYLRVEHIDPRKKYASGGDLGSANEDILLVDAGNIDESPMLPVLLRHCDGIILITAVGDTNETEFEHAAAFLEPWYIAVPTAPDLERTQYRLWLKAVYAVVVGTLLFNFVLAFVNTNVFRISESHVILSEMALLAVALFLIFSRNTLLLLILLLYFSYMALILTLRPELDLKAIRDFLIPIVFYLIGRNFRQIEDADRLVWISALVVLSVGFFEFVFLDVYTGLVSIFDYYVARGTLSADANFIEGSNLFVSSTRVDGRNFLEFLGNVRASSVFLEPVTMGNFGAFLCLWALFRSGMRYRSLMFAAAFAAVILPDARFGMFVCVAMVAAAVAGLFLPRVTWWSLPLLIVFALGLYGGWSTQIGWSDDFAGRLVHASQLLQKVTPEILFGVDGNVPFLADNGFAYSLAQIGAIGLIALWTCYIFAPYEDQRAIQFKALAATYIALLMTISNSFYSIKLAALFWIVAGAADDLSA</sequence>
<dbReference type="PANTHER" id="PTHR32309">
    <property type="entry name" value="TYROSINE-PROTEIN KINASE"/>
    <property type="match status" value="1"/>
</dbReference>
<proteinExistence type="predicted"/>
<feature type="transmembrane region" description="Helical" evidence="7">
    <location>
        <begin position="15"/>
        <end position="35"/>
    </location>
</feature>
<comment type="subcellular location">
    <subcellularLocation>
        <location evidence="1">Cell membrane</location>
        <topology evidence="1">Multi-pass membrane protein</topology>
    </subcellularLocation>
</comment>
<dbReference type="EMBL" id="CAUJNA010000001">
    <property type="protein sequence ID" value="CAJ1370008.1"/>
    <property type="molecule type" value="Genomic_DNA"/>
</dbReference>
<evidence type="ECO:0000256" key="6">
    <source>
        <dbReference type="SAM" id="Coils"/>
    </source>
</evidence>
<accession>A0AA36HKQ8</accession>
<comment type="caution">
    <text evidence="9">The sequence shown here is derived from an EMBL/GenBank/DDBJ whole genome shotgun (WGS) entry which is preliminary data.</text>
</comment>
<feature type="domain" description="Polysaccharide chain length determinant N-terminal" evidence="8">
    <location>
        <begin position="2"/>
        <end position="94"/>
    </location>
</feature>
<dbReference type="EMBL" id="CAUJNA010000868">
    <property type="protein sequence ID" value="CAJ1382065.1"/>
    <property type="molecule type" value="Genomic_DNA"/>
</dbReference>
<dbReference type="InterPro" id="IPR050445">
    <property type="entry name" value="Bact_polysacc_biosynth/exp"/>
</dbReference>
<feature type="transmembrane region" description="Helical" evidence="7">
    <location>
        <begin position="826"/>
        <end position="845"/>
    </location>
</feature>
<keyword evidence="4 7" id="KW-1133">Transmembrane helix</keyword>
<feature type="transmembrane region" description="Helical" evidence="7">
    <location>
        <begin position="850"/>
        <end position="866"/>
    </location>
</feature>
<evidence type="ECO:0000256" key="7">
    <source>
        <dbReference type="SAM" id="Phobius"/>
    </source>
</evidence>
<evidence type="ECO:0000313" key="10">
    <source>
        <dbReference type="EMBL" id="CAJ1382065.1"/>
    </source>
</evidence>
<name>A0AA36HKQ8_9DINO</name>
<feature type="transmembrane region" description="Helical" evidence="7">
    <location>
        <begin position="649"/>
        <end position="667"/>
    </location>
</feature>
<keyword evidence="5 7" id="KW-0472">Membrane</keyword>
<feature type="coiled-coil region" evidence="6">
    <location>
        <begin position="198"/>
        <end position="254"/>
    </location>
</feature>
<feature type="transmembrane region" description="Helical" evidence="7">
    <location>
        <begin position="872"/>
        <end position="889"/>
    </location>
</feature>
<evidence type="ECO:0000256" key="4">
    <source>
        <dbReference type="ARBA" id="ARBA00022989"/>
    </source>
</evidence>
<feature type="transmembrane region" description="Helical" evidence="7">
    <location>
        <begin position="752"/>
        <end position="771"/>
    </location>
</feature>
<feature type="transmembrane region" description="Helical" evidence="7">
    <location>
        <begin position="955"/>
        <end position="977"/>
    </location>
</feature>
<feature type="transmembrane region" description="Helical" evidence="7">
    <location>
        <begin position="894"/>
        <end position="911"/>
    </location>
</feature>
<evidence type="ECO:0000256" key="2">
    <source>
        <dbReference type="ARBA" id="ARBA00022475"/>
    </source>
</evidence>
<keyword evidence="11" id="KW-1185">Reference proteome</keyword>